<evidence type="ECO:0000256" key="1">
    <source>
        <dbReference type="ARBA" id="ARBA00009792"/>
    </source>
</evidence>
<dbReference type="CDD" id="cd10789">
    <property type="entry name" value="GH38N_AMII_ER_cytosolic"/>
    <property type="match status" value="1"/>
</dbReference>
<dbReference type="Pfam" id="PF09261">
    <property type="entry name" value="Alpha-mann_mid"/>
    <property type="match status" value="1"/>
</dbReference>
<evidence type="ECO:0000256" key="2">
    <source>
        <dbReference type="ARBA" id="ARBA00022723"/>
    </source>
</evidence>
<dbReference type="FunFam" id="2.70.98.30:FF:000010">
    <property type="entry name" value="Cytosolic alpha-mannosidase"/>
    <property type="match status" value="1"/>
</dbReference>
<dbReference type="InterPro" id="IPR011682">
    <property type="entry name" value="Glyco_hydro_38_C"/>
</dbReference>
<dbReference type="InterPro" id="IPR011013">
    <property type="entry name" value="Gal_mutarotase_sf_dom"/>
</dbReference>
<organism evidence="7 8">
    <name type="scientific">Sellimonas intestinalis</name>
    <dbReference type="NCBI Taxonomy" id="1653434"/>
    <lineage>
        <taxon>Bacteria</taxon>
        <taxon>Bacillati</taxon>
        <taxon>Bacillota</taxon>
        <taxon>Clostridia</taxon>
        <taxon>Lachnospirales</taxon>
        <taxon>Lachnospiraceae</taxon>
        <taxon>Sellimonas</taxon>
    </lineage>
</organism>
<gene>
    <name evidence="7" type="ORF">DW016_07455</name>
</gene>
<dbReference type="SMART" id="SM00872">
    <property type="entry name" value="Alpha-mann_mid"/>
    <property type="match status" value="1"/>
</dbReference>
<dbReference type="GO" id="GO:0046872">
    <property type="term" value="F:metal ion binding"/>
    <property type="evidence" value="ECO:0007669"/>
    <property type="project" value="UniProtKB-KW"/>
</dbReference>
<evidence type="ECO:0000256" key="5">
    <source>
        <dbReference type="SAM" id="Coils"/>
    </source>
</evidence>
<proteinExistence type="inferred from homology"/>
<feature type="coiled-coil region" evidence="5">
    <location>
        <begin position="7"/>
        <end position="34"/>
    </location>
</feature>
<dbReference type="InterPro" id="IPR015341">
    <property type="entry name" value="Glyco_hydro_38_cen"/>
</dbReference>
<dbReference type="RefSeq" id="WP_117493472.1">
    <property type="nucleotide sequence ID" value="NZ_BAABYU010000001.1"/>
</dbReference>
<evidence type="ECO:0000313" key="7">
    <source>
        <dbReference type="EMBL" id="RGE87935.1"/>
    </source>
</evidence>
<dbReference type="GO" id="GO:0030246">
    <property type="term" value="F:carbohydrate binding"/>
    <property type="evidence" value="ECO:0007669"/>
    <property type="project" value="InterPro"/>
</dbReference>
<dbReference type="FunFam" id="1.20.1270.50:FF:000004">
    <property type="entry name" value="alpha-mannosidase 2C1 isoform X1"/>
    <property type="match status" value="1"/>
</dbReference>
<dbReference type="SUPFAM" id="SSF74650">
    <property type="entry name" value="Galactose mutarotase-like"/>
    <property type="match status" value="1"/>
</dbReference>
<name>A0A3E3K321_9FIRM</name>
<dbReference type="Gene3D" id="1.20.1270.50">
    <property type="entry name" value="Glycoside hydrolase family 38, central domain"/>
    <property type="match status" value="1"/>
</dbReference>
<dbReference type="FunFam" id="3.20.110.10:FF:000002">
    <property type="entry name" value="alpha-mannosidase 2C1 isoform X1"/>
    <property type="match status" value="1"/>
</dbReference>
<sequence length="1047" mass="121698">MNLIFELGRAQRVLEDLERLIVVHKKEISSYKSKEGKQQDGQFCLMDETWEDYRMGTAWSQVDAHRWFRTTVTIPESMGGHHVEFLITTGREGEWDATNPQMLFYLDGELMQGVDVNHREVTITKNARAGECHEIAVLAYSGTVKGDLVIHTYLQVVDDRVRHLYYDLLIPLQSAYVLKKADEENYRRVLQMMAPALDALDLREAYSERFYQSVEKAEEILKKAFYSEEKECPVVSAIGHTHIDIAWLWTVEQTREKVLRSFSTVLRLMEQYPDYKFMSSQPILYQFVKEQDPQMYEKIRERIREGRWEVDGAMWLESDCNLTGGESLIRQILKGHRFFLEEFGKESKSLWLPDVFGYSAALPQILKKSRIPYFMTTKIAWNQYNQLPNDTFLWKGIDGSEVFAFMPTTTDYDKDQGLNISFSDTRNTTTYTGIVNPNMTLGTFKRFQNRDLTEDTLMLFGFGDGGGGPTKEMLESAERLKYGIPGIPKIRQEFEQDYFDRTYEKIHDLPDMPTWDGELYFEYHRGTLTSMAKNKRNNRKNEILYTQLETASCMAGMEQDKHLLEVLKRGWDILLLNQFHDIVPGSCIKPVYEQTDREYREIEETGKKELDRIVSAAVGKLSMDRDGIVVMNTQGYERDDVVTVYGEEALPALEDEQGRNVPLQRMADGSYLLYAEHVPPLGYRKLYAAGQQKSEKREKTWDGTFENPFFRVRFNDRMEITSLYEKEADKELIQDGKCGNVLRTYEDRPMQWDNWDIDVFYQRKPYEADWYSPVRIVESGDVCIVLEFSCGFVDSVVTQRVCLYHHLPRIDFRTKADWKTHHVLLKAHFPVDVNATRATYEIQFGNVERETTNNYSWDTAKFEACGHKWADLSENSSGVSLLNDCKYGYSIKKGDMSLTLIKSGTYPNEDADIGEHRFTYSIYPHAGRWQEAKTVEMAYNLNVPMPVKRIGKQKGCGEEYDSFLHCDKESCFIEVIKKAEDGDGVIVRMYENKNNRVRAHITSGRALVHVYECNLLEEKEAELTVCGTTFETVFKPYEIKTFRLIFA</sequence>
<dbReference type="AlphaFoldDB" id="A0A3E3K321"/>
<accession>A0A3E3K321</accession>
<evidence type="ECO:0000256" key="4">
    <source>
        <dbReference type="ARBA" id="ARBA00023295"/>
    </source>
</evidence>
<dbReference type="Proteomes" id="UP000261080">
    <property type="component" value="Unassembled WGS sequence"/>
</dbReference>
<comment type="caution">
    <text evidence="7">The sequence shown here is derived from an EMBL/GenBank/DDBJ whole genome shotgun (WGS) entry which is preliminary data.</text>
</comment>
<dbReference type="GO" id="GO:0009313">
    <property type="term" value="P:oligosaccharide catabolic process"/>
    <property type="evidence" value="ECO:0007669"/>
    <property type="project" value="TreeGrafter"/>
</dbReference>
<evidence type="ECO:0000259" key="6">
    <source>
        <dbReference type="SMART" id="SM00872"/>
    </source>
</evidence>
<dbReference type="InterPro" id="IPR000602">
    <property type="entry name" value="Glyco_hydro_38_N"/>
</dbReference>
<dbReference type="SUPFAM" id="SSF88713">
    <property type="entry name" value="Glycoside hydrolase/deacetylase"/>
    <property type="match status" value="1"/>
</dbReference>
<protein>
    <submittedName>
        <fullName evidence="7">Alpha-mannosidase</fullName>
    </submittedName>
</protein>
<dbReference type="OrthoDB" id="9772207at2"/>
<dbReference type="Pfam" id="PF07748">
    <property type="entry name" value="Glyco_hydro_38C"/>
    <property type="match status" value="1"/>
</dbReference>
<dbReference type="Gene3D" id="3.20.110.10">
    <property type="entry name" value="Glycoside hydrolase 38, N terminal domain"/>
    <property type="match status" value="1"/>
</dbReference>
<evidence type="ECO:0000256" key="3">
    <source>
        <dbReference type="ARBA" id="ARBA00022801"/>
    </source>
</evidence>
<comment type="similarity">
    <text evidence="1">Belongs to the glycosyl hydrolase 38 family.</text>
</comment>
<dbReference type="EMBL" id="QVLX01000003">
    <property type="protein sequence ID" value="RGE87935.1"/>
    <property type="molecule type" value="Genomic_DNA"/>
</dbReference>
<evidence type="ECO:0000313" key="8">
    <source>
        <dbReference type="Proteomes" id="UP000261080"/>
    </source>
</evidence>
<dbReference type="Gene3D" id="2.70.98.30">
    <property type="entry name" value="Golgi alpha-mannosidase II, domain 4"/>
    <property type="match status" value="1"/>
</dbReference>
<dbReference type="Pfam" id="PF22907">
    <property type="entry name" value="Ams1-like_1st"/>
    <property type="match status" value="1"/>
</dbReference>
<reference evidence="7 8" key="1">
    <citation type="submission" date="2018-08" db="EMBL/GenBank/DDBJ databases">
        <title>A genome reference for cultivated species of the human gut microbiota.</title>
        <authorList>
            <person name="Zou Y."/>
            <person name="Xue W."/>
            <person name="Luo G."/>
        </authorList>
    </citation>
    <scope>NUCLEOTIDE SEQUENCE [LARGE SCALE GENOMIC DNA]</scope>
    <source>
        <strain evidence="7 8">AF37-2AT</strain>
    </source>
</reference>
<keyword evidence="2" id="KW-0479">Metal-binding</keyword>
<feature type="domain" description="Glycoside hydrolase family 38 central" evidence="6">
    <location>
        <begin position="522"/>
        <end position="599"/>
    </location>
</feature>
<dbReference type="InterPro" id="IPR041147">
    <property type="entry name" value="GH38_C"/>
</dbReference>
<dbReference type="SUPFAM" id="SSF88688">
    <property type="entry name" value="Families 57/38 glycoside transferase middle domain"/>
    <property type="match status" value="1"/>
</dbReference>
<dbReference type="InterPro" id="IPR037094">
    <property type="entry name" value="Glyco_hydro_38_cen_sf"/>
</dbReference>
<dbReference type="GO" id="GO:0004559">
    <property type="term" value="F:alpha-mannosidase activity"/>
    <property type="evidence" value="ECO:0007669"/>
    <property type="project" value="InterPro"/>
</dbReference>
<keyword evidence="3" id="KW-0378">Hydrolase</keyword>
<dbReference type="InterPro" id="IPR054723">
    <property type="entry name" value="Ams1-like_N"/>
</dbReference>
<dbReference type="PANTHER" id="PTHR46017">
    <property type="entry name" value="ALPHA-MANNOSIDASE 2C1"/>
    <property type="match status" value="1"/>
</dbReference>
<keyword evidence="4" id="KW-0326">Glycosidase</keyword>
<keyword evidence="5" id="KW-0175">Coiled coil</keyword>
<dbReference type="InterPro" id="IPR011330">
    <property type="entry name" value="Glyco_hydro/deAcase_b/a-brl"/>
</dbReference>
<dbReference type="PANTHER" id="PTHR46017:SF1">
    <property type="entry name" value="ALPHA-MANNOSIDASE 2C1"/>
    <property type="match status" value="1"/>
</dbReference>
<dbReference type="GO" id="GO:0006013">
    <property type="term" value="P:mannose metabolic process"/>
    <property type="evidence" value="ECO:0007669"/>
    <property type="project" value="InterPro"/>
</dbReference>
<dbReference type="InterPro" id="IPR027291">
    <property type="entry name" value="Glyco_hydro_38_N_sf"/>
</dbReference>
<dbReference type="Gene3D" id="2.60.40.2220">
    <property type="match status" value="1"/>
</dbReference>
<dbReference type="InterPro" id="IPR028995">
    <property type="entry name" value="Glyco_hydro_57/38_cen_sf"/>
</dbReference>
<dbReference type="Pfam" id="PF17677">
    <property type="entry name" value="Glyco_hydro38C2"/>
    <property type="match status" value="1"/>
</dbReference>
<keyword evidence="8" id="KW-1185">Reference proteome</keyword>
<dbReference type="Pfam" id="PF01074">
    <property type="entry name" value="Glyco_hydro_38N"/>
    <property type="match status" value="1"/>
</dbReference>